<sequence length="136" mass="15703">MFFLNTLKIEKESKKVYDIQYVSKPVLFLKGIGRTCPICGNHVTGHPNKKYCSEKCSNKNNNDKNHKDKEILVGLHSFISLKVQGGSKPYRILKVYLKKGIIHQVKITPESKELWSLLDKITEFRDIKKPLMELTV</sequence>
<proteinExistence type="predicted"/>
<protein>
    <submittedName>
        <fullName evidence="1">ORF8</fullName>
    </submittedName>
</protein>
<accession>A0AAT9J7D2</accession>
<reference evidence="1" key="1">
    <citation type="journal article" date="2024" name="Environ. Microbiol. Rep.">
        <title>Hiding in plain sight: The discovery of complete genomes of 11 hypothetical spindle-shaped viruses that putatively infect mesophilic ammonia-oxidizing archaea.</title>
        <authorList>
            <person name="Ni Y."/>
            <person name="Xu T."/>
            <person name="Yan S."/>
            <person name="Chen L."/>
            <person name="Wang Y."/>
        </authorList>
    </citation>
    <scope>NUCLEOTIDE SEQUENCE</scope>
    <source>
        <strain evidence="1">NTM1</strain>
    </source>
</reference>
<evidence type="ECO:0000313" key="1">
    <source>
        <dbReference type="EMBL" id="DBA51966.1"/>
    </source>
</evidence>
<reference evidence="1" key="2">
    <citation type="submission" date="2024-03" db="EMBL/GenBank/DDBJ databases">
        <authorList>
            <person name="Ni Y."/>
            <person name="Xu T."/>
            <person name="Yan S."/>
            <person name="Chen L."/>
            <person name="Wang Y."/>
        </authorList>
    </citation>
    <scope>NUCLEOTIDE SEQUENCE</scope>
    <source>
        <strain evidence="1">NTM1</strain>
    </source>
</reference>
<organism evidence="1">
    <name type="scientific">Nitrosopumilaceae spindle-shaped virus</name>
    <dbReference type="NCBI Taxonomy" id="3065433"/>
    <lineage>
        <taxon>Viruses</taxon>
    </lineage>
</organism>
<dbReference type="EMBL" id="BK067788">
    <property type="protein sequence ID" value="DBA51966.1"/>
    <property type="molecule type" value="Genomic_DNA"/>
</dbReference>
<name>A0AAT9J7D2_9VIRU</name>